<comment type="subcellular location">
    <subcellularLocation>
        <location evidence="1">Membrane</location>
        <topology evidence="1">Peripheral membrane protein</topology>
    </subcellularLocation>
    <subcellularLocation>
        <location evidence="5">Plastid</location>
        <location evidence="5">Chloroplast thylakoid membrane</location>
        <topology evidence="5">Peripheral membrane protein</topology>
        <orientation evidence="5">Stromal side</orientation>
    </subcellularLocation>
</comment>
<keyword evidence="7" id="KW-0934">Plastid</keyword>
<dbReference type="GO" id="GO:0009523">
    <property type="term" value="C:photosystem II"/>
    <property type="evidence" value="ECO:0007669"/>
    <property type="project" value="UniProtKB-KW"/>
</dbReference>
<dbReference type="Gene3D" id="2.40.30.220">
    <property type="entry name" value="Photosystem II Psb28"/>
    <property type="match status" value="1"/>
</dbReference>
<organism evidence="7">
    <name type="scientific">Nitzschia anatoliensis</name>
    <dbReference type="NCBI Taxonomy" id="2862141"/>
    <lineage>
        <taxon>Eukaryota</taxon>
        <taxon>Sar</taxon>
        <taxon>Stramenopiles</taxon>
        <taxon>Ochrophyta</taxon>
        <taxon>Bacillariophyta</taxon>
        <taxon>Bacillariophyceae</taxon>
        <taxon>Bacillariophycidae</taxon>
        <taxon>Bacillariales</taxon>
        <taxon>Bacillariaceae</taxon>
        <taxon>Nitzschia</taxon>
    </lineage>
</organism>
<geneLocation type="chloroplast" evidence="7"/>
<dbReference type="EMBL" id="MT742551">
    <property type="protein sequence ID" value="QXV92855.1"/>
    <property type="molecule type" value="Genomic_DNA"/>
</dbReference>
<accession>A0A8F7KXA8</accession>
<reference evidence="7" key="1">
    <citation type="submission" date="2020-07" db="EMBL/GenBank/DDBJ databases">
        <title>Nitzschia anatoliensis sp. nov., a cryptic diatom species from the highly alkaline Van Lake (Turkey).</title>
        <authorList>
            <person name="Solak C.N."/>
            <person name="Gastineau R."/>
            <person name="Lemieux C."/>
            <person name="Turmel M."/>
            <person name="Gorecka E."/>
            <person name="Trobajo R."/>
            <person name="Rybak M."/>
            <person name="Yilmaz E."/>
            <person name="Witkowski A."/>
        </authorList>
    </citation>
    <scope>NUCLEOTIDE SEQUENCE</scope>
</reference>
<evidence type="ECO:0000256" key="5">
    <source>
        <dbReference type="HAMAP-Rule" id="MF_01370"/>
    </source>
</evidence>
<sequence length="115" mass="13241">MEARIQFIKGLDEKVLPDVRLTRSRDGSTGTATFRFKNPNILDKNTAKNGEITGMYLIDEEGVLETRDVNAYFRNGKPEMIESIYIMKSSKAWDRFMRFMERYGNSNGLIFTNAS</sequence>
<evidence type="ECO:0000256" key="3">
    <source>
        <dbReference type="ARBA" id="ARBA00023136"/>
    </source>
</evidence>
<dbReference type="GO" id="GO:0015979">
    <property type="term" value="P:photosynthesis"/>
    <property type="evidence" value="ECO:0007669"/>
    <property type="project" value="UniProtKB-UniRule"/>
</dbReference>
<evidence type="ECO:0000256" key="2">
    <source>
        <dbReference type="ARBA" id="ARBA00022531"/>
    </source>
</evidence>
<evidence type="ECO:0000256" key="6">
    <source>
        <dbReference type="RuleBase" id="RU003509"/>
    </source>
</evidence>
<dbReference type="EMBL" id="MT742551">
    <property type="protein sequence ID" value="QXV92908.1"/>
    <property type="molecule type" value="Genomic_DNA"/>
</dbReference>
<dbReference type="InterPro" id="IPR005610">
    <property type="entry name" value="PSII_Psb28_class-1"/>
</dbReference>
<dbReference type="PANTHER" id="PTHR34963:SF2">
    <property type="entry name" value="PHOTOSYSTEM II REACTION CENTER PSB28 PROTEIN, CHLOROPLASTIC"/>
    <property type="match status" value="1"/>
</dbReference>
<keyword evidence="3 5" id="KW-0472">Membrane</keyword>
<dbReference type="HAMAP" id="MF_01370">
    <property type="entry name" value="PSII_Psb28"/>
    <property type="match status" value="1"/>
</dbReference>
<dbReference type="GO" id="GO:0009535">
    <property type="term" value="C:chloroplast thylakoid membrane"/>
    <property type="evidence" value="ECO:0007669"/>
    <property type="project" value="UniProtKB-SubCell"/>
</dbReference>
<evidence type="ECO:0000256" key="1">
    <source>
        <dbReference type="ARBA" id="ARBA00004170"/>
    </source>
</evidence>
<dbReference type="Pfam" id="PF03912">
    <property type="entry name" value="Psb28"/>
    <property type="match status" value="1"/>
</dbReference>
<keyword evidence="7" id="KW-0150">Chloroplast</keyword>
<dbReference type="PANTHER" id="PTHR34963">
    <property type="match status" value="1"/>
</dbReference>
<evidence type="ECO:0000313" key="7">
    <source>
        <dbReference type="EMBL" id="QXV92908.1"/>
    </source>
</evidence>
<dbReference type="NCBIfam" id="TIGR03047">
    <property type="entry name" value="PS_II_psb28"/>
    <property type="match status" value="1"/>
</dbReference>
<comment type="subunit">
    <text evidence="5">Part of the photosystem II complex.</text>
</comment>
<dbReference type="InterPro" id="IPR038676">
    <property type="entry name" value="Psb28_c1_sf"/>
</dbReference>
<gene>
    <name evidence="5 7" type="primary">psb28</name>
    <name evidence="5" type="synonym">psbW</name>
</gene>
<keyword evidence="5" id="KW-0793">Thylakoid</keyword>
<name>A0A8F7KXA8_9STRA</name>
<protein>
    <recommendedName>
        <fullName evidence="5 6">Photosystem II reaction center Psb28 protein</fullName>
    </recommendedName>
    <alternativeName>
        <fullName evidence="5">Photosystem II 13 kDa protein</fullName>
    </alternativeName>
    <alternativeName>
        <fullName evidence="5">Photosystem II reaction center W protein</fullName>
    </alternativeName>
</protein>
<evidence type="ECO:0000256" key="4">
    <source>
        <dbReference type="ARBA" id="ARBA00023276"/>
    </source>
</evidence>
<proteinExistence type="inferred from homology"/>
<comment type="similarity">
    <text evidence="5 6">Belongs to the Psb28 family.</text>
</comment>
<dbReference type="AlphaFoldDB" id="A0A8F7KXA8"/>
<keyword evidence="4 5" id="KW-0604">Photosystem II</keyword>
<keyword evidence="2 5" id="KW-0602">Photosynthesis</keyword>